<dbReference type="SUPFAM" id="SSF56672">
    <property type="entry name" value="DNA/RNA polymerases"/>
    <property type="match status" value="1"/>
</dbReference>
<dbReference type="GO" id="GO:0004523">
    <property type="term" value="F:RNA-DNA hybrid ribonuclease activity"/>
    <property type="evidence" value="ECO:0007669"/>
    <property type="project" value="UniProtKB-EC"/>
</dbReference>
<dbReference type="EMBL" id="JAUCMX010000013">
    <property type="protein sequence ID" value="KAK3526585.1"/>
    <property type="molecule type" value="Genomic_DNA"/>
</dbReference>
<feature type="domain" description="Reverse transcriptase" evidence="3">
    <location>
        <begin position="46"/>
        <end position="147"/>
    </location>
</feature>
<proteinExistence type="inferred from homology"/>
<evidence type="ECO:0000313" key="4">
    <source>
        <dbReference type="EMBL" id="KAK3526585.1"/>
    </source>
</evidence>
<organism evidence="4 5">
    <name type="scientific">Hemibagrus guttatus</name>
    <dbReference type="NCBI Taxonomy" id="175788"/>
    <lineage>
        <taxon>Eukaryota</taxon>
        <taxon>Metazoa</taxon>
        <taxon>Chordata</taxon>
        <taxon>Craniata</taxon>
        <taxon>Vertebrata</taxon>
        <taxon>Euteleostomi</taxon>
        <taxon>Actinopterygii</taxon>
        <taxon>Neopterygii</taxon>
        <taxon>Teleostei</taxon>
        <taxon>Ostariophysi</taxon>
        <taxon>Siluriformes</taxon>
        <taxon>Bagridae</taxon>
        <taxon>Hemibagrus</taxon>
    </lineage>
</organism>
<protein>
    <recommendedName>
        <fullName evidence="2">ribonuclease H</fullName>
        <ecNumber evidence="2">3.1.26.4</ecNumber>
    </recommendedName>
</protein>
<dbReference type="PANTHER" id="PTHR24559:SF440">
    <property type="entry name" value="RIBONUCLEASE H"/>
    <property type="match status" value="1"/>
</dbReference>
<dbReference type="InterPro" id="IPR053134">
    <property type="entry name" value="RNA-dir_DNA_polymerase"/>
</dbReference>
<sequence>HLLPRHDITCPKSRVYPLSLPENRAMDEYIEEAIHCFFEKKYGGLCPCIDYRGLNALTVRYPYPLPLVPAGLEQLRGAHLFTKLDLRSSYNQIRIKEDNEWKTAFHTSKGHYEYLIMTFGLTNTPAVFQSMINEIFKDVLDECHCLYRQHTYILLVLQRACHSPREKTGSGVASPQEQKQCKYRYCSREQHRWSKFLLLGGICPELTDSPVHRPYPLSMCPWVPTTPCFLLTSRQWTNGLSVARRSGKEFGSKAHT</sequence>
<evidence type="ECO:0000256" key="2">
    <source>
        <dbReference type="ARBA" id="ARBA00012180"/>
    </source>
</evidence>
<dbReference type="Pfam" id="PF00078">
    <property type="entry name" value="RVT_1"/>
    <property type="match status" value="1"/>
</dbReference>
<keyword evidence="5" id="KW-1185">Reference proteome</keyword>
<dbReference type="Gene3D" id="3.30.70.270">
    <property type="match status" value="1"/>
</dbReference>
<name>A0AAE0UYC2_9TELE</name>
<dbReference type="InterPro" id="IPR043502">
    <property type="entry name" value="DNA/RNA_pol_sf"/>
</dbReference>
<dbReference type="AlphaFoldDB" id="A0AAE0UYC2"/>
<dbReference type="CDD" id="cd01647">
    <property type="entry name" value="RT_LTR"/>
    <property type="match status" value="1"/>
</dbReference>
<dbReference type="Gene3D" id="3.10.10.10">
    <property type="entry name" value="HIV Type 1 Reverse Transcriptase, subunit A, domain 1"/>
    <property type="match status" value="1"/>
</dbReference>
<gene>
    <name evidence="4" type="ORF">QTP70_030723</name>
</gene>
<dbReference type="Proteomes" id="UP001274896">
    <property type="component" value="Unassembled WGS sequence"/>
</dbReference>
<evidence type="ECO:0000313" key="5">
    <source>
        <dbReference type="Proteomes" id="UP001274896"/>
    </source>
</evidence>
<dbReference type="EC" id="3.1.26.4" evidence="2"/>
<feature type="non-terminal residue" evidence="4">
    <location>
        <position position="256"/>
    </location>
</feature>
<accession>A0AAE0UYC2</accession>
<evidence type="ECO:0000256" key="1">
    <source>
        <dbReference type="ARBA" id="ARBA00010879"/>
    </source>
</evidence>
<dbReference type="InterPro" id="IPR000477">
    <property type="entry name" value="RT_dom"/>
</dbReference>
<reference evidence="4" key="1">
    <citation type="submission" date="2023-06" db="EMBL/GenBank/DDBJ databases">
        <title>Male Hemibagrus guttatus genome.</title>
        <authorList>
            <person name="Bian C."/>
        </authorList>
    </citation>
    <scope>NUCLEOTIDE SEQUENCE</scope>
    <source>
        <strain evidence="4">Male_cb2023</strain>
        <tissue evidence="4">Muscle</tissue>
    </source>
</reference>
<dbReference type="PANTHER" id="PTHR24559">
    <property type="entry name" value="TRANSPOSON TY3-I GAG-POL POLYPROTEIN"/>
    <property type="match status" value="1"/>
</dbReference>
<comment type="similarity">
    <text evidence="1">Belongs to the beta type-B retroviral polymerase family. HERV class-II K(HML-2) pol subfamily.</text>
</comment>
<comment type="caution">
    <text evidence="4">The sequence shown here is derived from an EMBL/GenBank/DDBJ whole genome shotgun (WGS) entry which is preliminary data.</text>
</comment>
<evidence type="ECO:0000259" key="3">
    <source>
        <dbReference type="Pfam" id="PF00078"/>
    </source>
</evidence>
<dbReference type="InterPro" id="IPR043128">
    <property type="entry name" value="Rev_trsase/Diguanyl_cyclase"/>
</dbReference>